<protein>
    <submittedName>
        <fullName evidence="2">Uncharacterized protein</fullName>
    </submittedName>
</protein>
<feature type="transmembrane region" description="Helical" evidence="1">
    <location>
        <begin position="15"/>
        <end position="33"/>
    </location>
</feature>
<name>X1SC62_9ZZZZ</name>
<keyword evidence="1" id="KW-1133">Transmembrane helix</keyword>
<gene>
    <name evidence="2" type="ORF">S12H4_23683</name>
</gene>
<keyword evidence="1" id="KW-0472">Membrane</keyword>
<organism evidence="2">
    <name type="scientific">marine sediment metagenome</name>
    <dbReference type="NCBI Taxonomy" id="412755"/>
    <lineage>
        <taxon>unclassified sequences</taxon>
        <taxon>metagenomes</taxon>
        <taxon>ecological metagenomes</taxon>
    </lineage>
</organism>
<keyword evidence="1" id="KW-0812">Transmembrane</keyword>
<reference evidence="2" key="1">
    <citation type="journal article" date="2014" name="Front. Microbiol.">
        <title>High frequency of phylogenetically diverse reductive dehalogenase-homologous genes in deep subseafloor sedimentary metagenomes.</title>
        <authorList>
            <person name="Kawai M."/>
            <person name="Futagami T."/>
            <person name="Toyoda A."/>
            <person name="Takaki Y."/>
            <person name="Nishi S."/>
            <person name="Hori S."/>
            <person name="Arai W."/>
            <person name="Tsubouchi T."/>
            <person name="Morono Y."/>
            <person name="Uchiyama I."/>
            <person name="Ito T."/>
            <person name="Fujiyama A."/>
            <person name="Inagaki F."/>
            <person name="Takami H."/>
        </authorList>
    </citation>
    <scope>NUCLEOTIDE SEQUENCE</scope>
    <source>
        <strain evidence="2">Expedition CK06-06</strain>
    </source>
</reference>
<dbReference type="EMBL" id="BARW01012639">
    <property type="protein sequence ID" value="GAI72990.1"/>
    <property type="molecule type" value="Genomic_DNA"/>
</dbReference>
<evidence type="ECO:0000313" key="2">
    <source>
        <dbReference type="EMBL" id="GAI72990.1"/>
    </source>
</evidence>
<proteinExistence type="predicted"/>
<comment type="caution">
    <text evidence="2">The sequence shown here is derived from an EMBL/GenBank/DDBJ whole genome shotgun (WGS) entry which is preliminary data.</text>
</comment>
<sequence length="75" mass="9022">MYLAQKHNRDKKNSIILVTLLLLFIFSIPFYSFADNNDFLILFYCFLMILSIFLSIFFRYGVLQYHFFDDFVGAQ</sequence>
<dbReference type="AlphaFoldDB" id="X1SC62"/>
<evidence type="ECO:0000256" key="1">
    <source>
        <dbReference type="SAM" id="Phobius"/>
    </source>
</evidence>
<accession>X1SC62</accession>
<feature type="transmembrane region" description="Helical" evidence="1">
    <location>
        <begin position="39"/>
        <end position="58"/>
    </location>
</feature>